<dbReference type="OrthoDB" id="7350049at2"/>
<sequence length="223" mass="23806">MKFFKTLALTIGFGMCGMAAEAAEAALELLDAATSYTADFTVSSPRGTYRGKVWHAKGRERREVATSGGGQAVLLRRDLDAAYVMSLGAKWYVGVSMQAAGALAGGLDSWQVSRTKLREETVSGLKATRWTARADGPKGGFTGDIWTTRDGIIVKAVGVVDNPKGDDSPVEMTLSGLKVGAVDQQMLDLPHGWFGFDLRKVPADRIEQAIEGIKPLLEGRKGG</sequence>
<name>A0A364NWB8_9PROT</name>
<feature type="chain" id="PRO_5017049594" description="DUF4412 domain-containing protein" evidence="1">
    <location>
        <begin position="23"/>
        <end position="223"/>
    </location>
</feature>
<proteinExistence type="predicted"/>
<evidence type="ECO:0008006" key="4">
    <source>
        <dbReference type="Google" id="ProtNLM"/>
    </source>
</evidence>
<organism evidence="2 3">
    <name type="scientific">Paramagnetospirillum kuznetsovii</name>
    <dbReference type="NCBI Taxonomy" id="2053833"/>
    <lineage>
        <taxon>Bacteria</taxon>
        <taxon>Pseudomonadati</taxon>
        <taxon>Pseudomonadota</taxon>
        <taxon>Alphaproteobacteria</taxon>
        <taxon>Rhodospirillales</taxon>
        <taxon>Magnetospirillaceae</taxon>
        <taxon>Paramagnetospirillum</taxon>
    </lineage>
</organism>
<dbReference type="AlphaFoldDB" id="A0A364NWB8"/>
<evidence type="ECO:0000256" key="1">
    <source>
        <dbReference type="SAM" id="SignalP"/>
    </source>
</evidence>
<dbReference type="Proteomes" id="UP000251075">
    <property type="component" value="Unassembled WGS sequence"/>
</dbReference>
<keyword evidence="3" id="KW-1185">Reference proteome</keyword>
<protein>
    <recommendedName>
        <fullName evidence="4">DUF4412 domain-containing protein</fullName>
    </recommendedName>
</protein>
<keyword evidence="1" id="KW-0732">Signal</keyword>
<reference evidence="2 3" key="1">
    <citation type="submission" date="2017-11" db="EMBL/GenBank/DDBJ databases">
        <title>Draft genome sequence of magnetotactic bacterium Magnetospirillum kuznetsovii LBB-42.</title>
        <authorList>
            <person name="Grouzdev D.S."/>
            <person name="Rysina M.S."/>
            <person name="Baslerov R.V."/>
            <person name="Koziaeva V."/>
        </authorList>
    </citation>
    <scope>NUCLEOTIDE SEQUENCE [LARGE SCALE GENOMIC DNA]</scope>
    <source>
        <strain evidence="2 3">LBB-42</strain>
    </source>
</reference>
<feature type="signal peptide" evidence="1">
    <location>
        <begin position="1"/>
        <end position="22"/>
    </location>
</feature>
<evidence type="ECO:0000313" key="3">
    <source>
        <dbReference type="Proteomes" id="UP000251075"/>
    </source>
</evidence>
<dbReference type="RefSeq" id="WP_112146047.1">
    <property type="nucleotide sequence ID" value="NZ_PGTO01000012.1"/>
</dbReference>
<comment type="caution">
    <text evidence="2">The sequence shown here is derived from an EMBL/GenBank/DDBJ whole genome shotgun (WGS) entry which is preliminary data.</text>
</comment>
<accession>A0A364NWB8</accession>
<dbReference type="EMBL" id="PGTO01000012">
    <property type="protein sequence ID" value="RAU21205.1"/>
    <property type="molecule type" value="Genomic_DNA"/>
</dbReference>
<gene>
    <name evidence="2" type="ORF">CU669_14750</name>
</gene>
<evidence type="ECO:0000313" key="2">
    <source>
        <dbReference type="EMBL" id="RAU21205.1"/>
    </source>
</evidence>